<sequence>MLECFIKKIKNTLQMKRYKTVIESWYLVNFVRALMGASVLTVNVSNGLDLEHRLSYLGFICFVFWYLLYFYCSLVTFMEDQTILRILYDTKLKQYADIFENVMTFLYVLYVMWKVPFDLSGFQSKAQELICIDRAVESMCESIDFSRSAFIAFISSLLQFVLSATKMFALWIILKNCDVAMPYCKMFQIVYAEMLVIMLASYYCIYLIIVKERYIIVNKLLWAVKEKNSTEYLTSSSYGRDMCGTSRKPCGFKINMFVRK</sequence>
<name>A0ABN8J379_9NEOP</name>
<feature type="transmembrane region" description="Helical" evidence="1">
    <location>
        <begin position="21"/>
        <end position="42"/>
    </location>
</feature>
<dbReference type="Proteomes" id="UP000837857">
    <property type="component" value="Chromosome 8"/>
</dbReference>
<gene>
    <name evidence="2" type="ORF">IPOD504_LOCUS16538</name>
</gene>
<evidence type="ECO:0000313" key="2">
    <source>
        <dbReference type="EMBL" id="CAH2075149.1"/>
    </source>
</evidence>
<keyword evidence="1" id="KW-0472">Membrane</keyword>
<feature type="transmembrane region" description="Helical" evidence="1">
    <location>
        <begin position="54"/>
        <end position="74"/>
    </location>
</feature>
<accession>A0ABN8J379</accession>
<organism evidence="2 3">
    <name type="scientific">Iphiclides podalirius</name>
    <name type="common">scarce swallowtail</name>
    <dbReference type="NCBI Taxonomy" id="110791"/>
    <lineage>
        <taxon>Eukaryota</taxon>
        <taxon>Metazoa</taxon>
        <taxon>Ecdysozoa</taxon>
        <taxon>Arthropoda</taxon>
        <taxon>Hexapoda</taxon>
        <taxon>Insecta</taxon>
        <taxon>Pterygota</taxon>
        <taxon>Neoptera</taxon>
        <taxon>Endopterygota</taxon>
        <taxon>Lepidoptera</taxon>
        <taxon>Glossata</taxon>
        <taxon>Ditrysia</taxon>
        <taxon>Papilionoidea</taxon>
        <taxon>Papilionidae</taxon>
        <taxon>Papilioninae</taxon>
        <taxon>Iphiclides</taxon>
    </lineage>
</organism>
<feature type="non-terminal residue" evidence="2">
    <location>
        <position position="260"/>
    </location>
</feature>
<evidence type="ECO:0000313" key="3">
    <source>
        <dbReference type="Proteomes" id="UP000837857"/>
    </source>
</evidence>
<keyword evidence="1" id="KW-1133">Transmembrane helix</keyword>
<dbReference type="EMBL" id="OW152820">
    <property type="protein sequence ID" value="CAH2075149.1"/>
    <property type="molecule type" value="Genomic_DNA"/>
</dbReference>
<keyword evidence="3" id="KW-1185">Reference proteome</keyword>
<proteinExistence type="predicted"/>
<evidence type="ECO:0000256" key="1">
    <source>
        <dbReference type="SAM" id="Phobius"/>
    </source>
</evidence>
<keyword evidence="1" id="KW-0812">Transmembrane</keyword>
<reference evidence="2" key="1">
    <citation type="submission" date="2022-03" db="EMBL/GenBank/DDBJ databases">
        <authorList>
            <person name="Martin H S."/>
        </authorList>
    </citation>
    <scope>NUCLEOTIDE SEQUENCE</scope>
</reference>
<protein>
    <recommendedName>
        <fullName evidence="4">Gustatory receptor</fullName>
    </recommendedName>
</protein>
<feature type="transmembrane region" description="Helical" evidence="1">
    <location>
        <begin position="186"/>
        <end position="209"/>
    </location>
</feature>
<feature type="transmembrane region" description="Helical" evidence="1">
    <location>
        <begin position="149"/>
        <end position="174"/>
    </location>
</feature>
<evidence type="ECO:0008006" key="4">
    <source>
        <dbReference type="Google" id="ProtNLM"/>
    </source>
</evidence>